<sequence>MTDNSVIFSHIVRQLVTKDSCVLLIKELETVRDSGYLKDAQIAINKFLSLSDKYQGMLNPGFTFESAVSDILSYVDSLANFLSGLEYVEITLAFQPNKVFMQTLYSWFADYFSFPFYLHFIVTEEIGGGIVVSYKGNYIDLSLKKAISDYFVSNKENVFAKL</sequence>
<keyword evidence="3" id="KW-0375">Hydrogen ion transport</keyword>
<keyword evidence="5" id="KW-0472">Membrane</keyword>
<organism evidence="7 8">
    <name type="scientific">candidate division WWE3 bacterium</name>
    <dbReference type="NCBI Taxonomy" id="2053526"/>
    <lineage>
        <taxon>Bacteria</taxon>
        <taxon>Katanobacteria</taxon>
    </lineage>
</organism>
<proteinExistence type="predicted"/>
<reference evidence="7 8" key="1">
    <citation type="journal article" date="2020" name="Biotechnol. Biofuels">
        <title>New insights from the biogas microbiome by comprehensive genome-resolved metagenomics of nearly 1600 species originating from multiple anaerobic digesters.</title>
        <authorList>
            <person name="Campanaro S."/>
            <person name="Treu L."/>
            <person name="Rodriguez-R L.M."/>
            <person name="Kovalovszki A."/>
            <person name="Ziels R.M."/>
            <person name="Maus I."/>
            <person name="Zhu X."/>
            <person name="Kougias P.G."/>
            <person name="Basile A."/>
            <person name="Luo G."/>
            <person name="Schluter A."/>
            <person name="Konstantinidis K.T."/>
            <person name="Angelidaki I."/>
        </authorList>
    </citation>
    <scope>NUCLEOTIDE SEQUENCE [LARGE SCALE GENOMIC DNA]</scope>
    <source>
        <strain evidence="7">AS27yjCOA_165</strain>
    </source>
</reference>
<evidence type="ECO:0000256" key="3">
    <source>
        <dbReference type="ARBA" id="ARBA00022781"/>
    </source>
</evidence>
<dbReference type="GO" id="GO:0016020">
    <property type="term" value="C:membrane"/>
    <property type="evidence" value="ECO:0007669"/>
    <property type="project" value="UniProtKB-SubCell"/>
</dbReference>
<dbReference type="InterPro" id="IPR000711">
    <property type="entry name" value="ATPase_OSCP/dsu"/>
</dbReference>
<dbReference type="Proteomes" id="UP000526033">
    <property type="component" value="Unassembled WGS sequence"/>
</dbReference>
<dbReference type="EMBL" id="JAAZNL010000003">
    <property type="protein sequence ID" value="NMB69639.1"/>
    <property type="molecule type" value="Genomic_DNA"/>
</dbReference>
<evidence type="ECO:0000256" key="5">
    <source>
        <dbReference type="ARBA" id="ARBA00023136"/>
    </source>
</evidence>
<evidence type="ECO:0000313" key="8">
    <source>
        <dbReference type="Proteomes" id="UP000526033"/>
    </source>
</evidence>
<evidence type="ECO:0000256" key="4">
    <source>
        <dbReference type="ARBA" id="ARBA00023065"/>
    </source>
</evidence>
<dbReference type="Pfam" id="PF00213">
    <property type="entry name" value="OSCP"/>
    <property type="match status" value="1"/>
</dbReference>
<keyword evidence="6" id="KW-0066">ATP synthesis</keyword>
<accession>A0A7X9HHJ5</accession>
<keyword evidence="4" id="KW-0406">Ion transport</keyword>
<evidence type="ECO:0008006" key="9">
    <source>
        <dbReference type="Google" id="ProtNLM"/>
    </source>
</evidence>
<protein>
    <recommendedName>
        <fullName evidence="9">F-type ATPase subunit delta</fullName>
    </recommendedName>
</protein>
<evidence type="ECO:0000256" key="2">
    <source>
        <dbReference type="ARBA" id="ARBA00022448"/>
    </source>
</evidence>
<gene>
    <name evidence="7" type="ORF">GYA27_00345</name>
</gene>
<name>A0A7X9HHJ5_UNCKA</name>
<keyword evidence="2" id="KW-0813">Transport</keyword>
<comment type="caution">
    <text evidence="7">The sequence shown here is derived from an EMBL/GenBank/DDBJ whole genome shotgun (WGS) entry which is preliminary data.</text>
</comment>
<dbReference type="GO" id="GO:0046933">
    <property type="term" value="F:proton-transporting ATP synthase activity, rotational mechanism"/>
    <property type="evidence" value="ECO:0007669"/>
    <property type="project" value="InterPro"/>
</dbReference>
<evidence type="ECO:0000256" key="6">
    <source>
        <dbReference type="ARBA" id="ARBA00023310"/>
    </source>
</evidence>
<comment type="subcellular location">
    <subcellularLocation>
        <location evidence="1">Membrane</location>
    </subcellularLocation>
</comment>
<dbReference type="AlphaFoldDB" id="A0A7X9HHJ5"/>
<evidence type="ECO:0000313" key="7">
    <source>
        <dbReference type="EMBL" id="NMB69639.1"/>
    </source>
</evidence>
<evidence type="ECO:0000256" key="1">
    <source>
        <dbReference type="ARBA" id="ARBA00004370"/>
    </source>
</evidence>